<dbReference type="PANTHER" id="PTHR48051:SF1">
    <property type="entry name" value="RAS SUPPRESSOR PROTEIN 1"/>
    <property type="match status" value="1"/>
</dbReference>
<organism evidence="4 5">
    <name type="scientific">Tropilaelaps mercedesae</name>
    <dbReference type="NCBI Taxonomy" id="418985"/>
    <lineage>
        <taxon>Eukaryota</taxon>
        <taxon>Metazoa</taxon>
        <taxon>Ecdysozoa</taxon>
        <taxon>Arthropoda</taxon>
        <taxon>Chelicerata</taxon>
        <taxon>Arachnida</taxon>
        <taxon>Acari</taxon>
        <taxon>Parasitiformes</taxon>
        <taxon>Mesostigmata</taxon>
        <taxon>Gamasina</taxon>
        <taxon>Dermanyssoidea</taxon>
        <taxon>Laelapidae</taxon>
        <taxon>Tropilaelaps</taxon>
    </lineage>
</organism>
<keyword evidence="1" id="KW-0433">Leucine-rich repeat</keyword>
<comment type="caution">
    <text evidence="4">The sequence shown here is derived from an EMBL/GenBank/DDBJ whole genome shotgun (WGS) entry which is preliminary data.</text>
</comment>
<protein>
    <submittedName>
        <fullName evidence="4">Leucine-rich repeat-containing protein 40-like</fullName>
    </submittedName>
</protein>
<dbReference type="InterPro" id="IPR055414">
    <property type="entry name" value="LRR_R13L4/SHOC2-like"/>
</dbReference>
<gene>
    <name evidence="4" type="ORF">BIW11_06338</name>
</gene>
<accession>A0A1V9XYL9</accession>
<dbReference type="SMART" id="SM00365">
    <property type="entry name" value="LRR_SD22"/>
    <property type="match status" value="6"/>
</dbReference>
<dbReference type="FunCoup" id="A0A1V9XYL9">
    <property type="interactions" value="780"/>
</dbReference>
<dbReference type="Proteomes" id="UP000192247">
    <property type="component" value="Unassembled WGS sequence"/>
</dbReference>
<proteinExistence type="predicted"/>
<evidence type="ECO:0000313" key="4">
    <source>
        <dbReference type="EMBL" id="OQR78542.1"/>
    </source>
</evidence>
<reference evidence="4 5" key="1">
    <citation type="journal article" date="2017" name="Gigascience">
        <title>Draft genome of the honey bee ectoparasitic mite, Tropilaelaps mercedesae, is shaped by the parasitic life history.</title>
        <authorList>
            <person name="Dong X."/>
            <person name="Armstrong S.D."/>
            <person name="Xia D."/>
            <person name="Makepeace B.L."/>
            <person name="Darby A.C."/>
            <person name="Kadowaki T."/>
        </authorList>
    </citation>
    <scope>NUCLEOTIDE SEQUENCE [LARGE SCALE GENOMIC DNA]</scope>
    <source>
        <strain evidence="4">Wuxi-XJTLU</strain>
    </source>
</reference>
<dbReference type="InterPro" id="IPR003591">
    <property type="entry name" value="Leu-rich_rpt_typical-subtyp"/>
</dbReference>
<sequence length="611" mass="69104">MPRVPFRRPPIPKVVSNPVDDGYTNDTLKSFNDISVAVLQLARKSGQLNLQGRGLTEVPLLVCNLNSLTEQEVRAIDVSLERGATDAWWSQQPLSKLFLASNRLVTLPSEIGQLEHLTILELQDNAITSLPEEIAALSNLVRLNLSRNNMTDLPDCICHFKDLKVLHLQHNSISSVCDNINNLLSLDEFDLSHNELKSLPESFTFLSRTQKINLSNNKLDNLPLDMDSLIHLSFLDVSNNFLTELPESLGRCGHLEQLFVRQNKLVTLPLFIRENRLKELSASFNSIEEFTTEHCETLVMLKILDLRGNKLQSIPETITNIQGLERLDLGNNDLKSLPYSIGTLNHMNSLLVEGNPLRSIRQDILRRGTVHLMKYLRDRLQETPMQNKPSLNGDDEDLIYSIDPLKLKVSRTLDLSNKGLSTLSNLVVNFAVLQNVTRLVISKNAFIVIPDTLEALLLQLTEVDLSFNKLTQVAPLLRIAYRLQYLNLQSNQLQDLPGELASLQYIRELNISQNRLSKIPECVYSWKRLQTLIASENSIGEIEVEKLAQLKQLATLDLRNNSIALVPPELGNLNQLKSLQLEGNLFRSPRPTVLAKSTQELLAYLRDRIPR</sequence>
<dbReference type="InterPro" id="IPR050216">
    <property type="entry name" value="LRR_domain-containing"/>
</dbReference>
<dbReference type="Pfam" id="PF23598">
    <property type="entry name" value="LRR_14"/>
    <property type="match status" value="1"/>
</dbReference>
<evidence type="ECO:0000259" key="3">
    <source>
        <dbReference type="Pfam" id="PF23598"/>
    </source>
</evidence>
<name>A0A1V9XYL9_9ACAR</name>
<dbReference type="Gene3D" id="3.80.10.10">
    <property type="entry name" value="Ribonuclease Inhibitor"/>
    <property type="match status" value="3"/>
</dbReference>
<evidence type="ECO:0000313" key="5">
    <source>
        <dbReference type="Proteomes" id="UP000192247"/>
    </source>
</evidence>
<dbReference type="PANTHER" id="PTHR48051">
    <property type="match status" value="1"/>
</dbReference>
<dbReference type="InterPro" id="IPR001611">
    <property type="entry name" value="Leu-rich_rpt"/>
</dbReference>
<dbReference type="SMART" id="SM00364">
    <property type="entry name" value="LRR_BAC"/>
    <property type="match status" value="11"/>
</dbReference>
<feature type="domain" description="Disease resistance R13L4/SHOC-2-like LRR" evidence="3">
    <location>
        <begin position="481"/>
        <end position="583"/>
    </location>
</feature>
<dbReference type="EMBL" id="MNPL01002105">
    <property type="protein sequence ID" value="OQR78542.1"/>
    <property type="molecule type" value="Genomic_DNA"/>
</dbReference>
<dbReference type="SMART" id="SM00369">
    <property type="entry name" value="LRR_TYP"/>
    <property type="match status" value="13"/>
</dbReference>
<evidence type="ECO:0000256" key="2">
    <source>
        <dbReference type="ARBA" id="ARBA00022737"/>
    </source>
</evidence>
<evidence type="ECO:0000256" key="1">
    <source>
        <dbReference type="ARBA" id="ARBA00022614"/>
    </source>
</evidence>
<keyword evidence="5" id="KW-1185">Reference proteome</keyword>
<dbReference type="OrthoDB" id="676979at2759"/>
<dbReference type="FunFam" id="3.80.10.10:FF:000116">
    <property type="entry name" value="Leucine-rich repeat-containing protein 40"/>
    <property type="match status" value="1"/>
</dbReference>
<dbReference type="Pfam" id="PF00560">
    <property type="entry name" value="LRR_1"/>
    <property type="match status" value="1"/>
</dbReference>
<keyword evidence="2" id="KW-0677">Repeat</keyword>
<dbReference type="SUPFAM" id="SSF52058">
    <property type="entry name" value="L domain-like"/>
    <property type="match status" value="2"/>
</dbReference>
<dbReference type="STRING" id="418985.A0A1V9XYL9"/>
<dbReference type="GO" id="GO:0005737">
    <property type="term" value="C:cytoplasm"/>
    <property type="evidence" value="ECO:0007669"/>
    <property type="project" value="TreeGrafter"/>
</dbReference>
<dbReference type="Pfam" id="PF13855">
    <property type="entry name" value="LRR_8"/>
    <property type="match status" value="2"/>
</dbReference>
<dbReference type="PROSITE" id="PS51450">
    <property type="entry name" value="LRR"/>
    <property type="match status" value="7"/>
</dbReference>
<dbReference type="InParanoid" id="A0A1V9XYL9"/>
<dbReference type="InterPro" id="IPR032675">
    <property type="entry name" value="LRR_dom_sf"/>
</dbReference>
<dbReference type="FunFam" id="3.80.10.10:FF:000193">
    <property type="entry name" value="Leucine-rich repeat-containing protein 40"/>
    <property type="match status" value="1"/>
</dbReference>
<dbReference type="AlphaFoldDB" id="A0A1V9XYL9"/>